<dbReference type="GO" id="GO:0003700">
    <property type="term" value="F:DNA-binding transcription factor activity"/>
    <property type="evidence" value="ECO:0007669"/>
    <property type="project" value="InterPro"/>
</dbReference>
<dbReference type="AlphaFoldDB" id="A0A3P5WXT1"/>
<keyword evidence="4" id="KW-0804">Transcription</keyword>
<keyword evidence="7" id="KW-1185">Reference proteome</keyword>
<keyword evidence="3 6" id="KW-0238">DNA-binding</keyword>
<dbReference type="EMBL" id="UXAW01000056">
    <property type="protein sequence ID" value="VDC26715.1"/>
    <property type="molecule type" value="Genomic_DNA"/>
</dbReference>
<sequence>MRSSTLILAGLVLRHGGIRAAARLTGQPVSSASTAVARLEAALDLVLLRRTDDGLALTLEGRRCGPAIGRIAGLLQEMHRCPADRVPGTSVGIEALLRLAAALRIGSVRRAALHLGLGQPQLTRQITQIERSLGFSVARRGAAGLEPTDEGRALLALITRLEEEWHGLTASAKPVRAIPSRPFSLGSVIPATPDGALSRMLAGLSAGLHTRHGLRFSLVSTLAEDLLLGLDSGRFDCVFLDARLRERSYNQAEVMRGPVALFGTGLSETAATPQGLRAALGRHPLVMQSRRSGLRQRAEAWFVRSVGRDWREIATLIEIDSLPIIVAMVQERGFLSVLPAHVMSRSPGLPYLPLPAGHDQRMLLTWKRGARSEKIAGLLLDELGIPR</sequence>
<comment type="similarity">
    <text evidence="1">Belongs to the LysR transcriptional regulatory family.</text>
</comment>
<proteinExistence type="inferred from homology"/>
<evidence type="ECO:0000256" key="1">
    <source>
        <dbReference type="ARBA" id="ARBA00009437"/>
    </source>
</evidence>
<dbReference type="GO" id="GO:0000976">
    <property type="term" value="F:transcription cis-regulatory region binding"/>
    <property type="evidence" value="ECO:0007669"/>
    <property type="project" value="TreeGrafter"/>
</dbReference>
<evidence type="ECO:0000256" key="2">
    <source>
        <dbReference type="ARBA" id="ARBA00023015"/>
    </source>
</evidence>
<dbReference type="Gene3D" id="3.40.190.290">
    <property type="match status" value="1"/>
</dbReference>
<reference evidence="6 7" key="1">
    <citation type="submission" date="2018-11" db="EMBL/GenBank/DDBJ databases">
        <authorList>
            <person name="Criscuolo A."/>
        </authorList>
    </citation>
    <scope>NUCLEOTIDE SEQUENCE [LARGE SCALE GENOMIC DNA]</scope>
    <source>
        <strain evidence="6">ACIP111625</strain>
    </source>
</reference>
<dbReference type="CDD" id="cd05466">
    <property type="entry name" value="PBP2_LTTR_substrate"/>
    <property type="match status" value="1"/>
</dbReference>
<name>A0A3P5WXT1_9RHOB</name>
<evidence type="ECO:0000256" key="4">
    <source>
        <dbReference type="ARBA" id="ARBA00023163"/>
    </source>
</evidence>
<evidence type="ECO:0000313" key="6">
    <source>
        <dbReference type="EMBL" id="VDC26715.1"/>
    </source>
</evidence>
<evidence type="ECO:0000256" key="3">
    <source>
        <dbReference type="ARBA" id="ARBA00023125"/>
    </source>
</evidence>
<dbReference type="InterPro" id="IPR036388">
    <property type="entry name" value="WH-like_DNA-bd_sf"/>
</dbReference>
<dbReference type="InterPro" id="IPR005119">
    <property type="entry name" value="LysR_subst-bd"/>
</dbReference>
<accession>A0A3P5WXT1</accession>
<dbReference type="RefSeq" id="WP_124086149.1">
    <property type="nucleotide sequence ID" value="NZ_UXAW01000056.1"/>
</dbReference>
<dbReference type="InterPro" id="IPR000847">
    <property type="entry name" value="LysR_HTH_N"/>
</dbReference>
<dbReference type="PROSITE" id="PS50931">
    <property type="entry name" value="HTH_LYSR"/>
    <property type="match status" value="2"/>
</dbReference>
<evidence type="ECO:0000259" key="5">
    <source>
        <dbReference type="PROSITE" id="PS50931"/>
    </source>
</evidence>
<feature type="domain" description="HTH lysR-type" evidence="5">
    <location>
        <begin position="1"/>
        <end position="58"/>
    </location>
</feature>
<protein>
    <submittedName>
        <fullName evidence="6">DNA-binding transcriptional regulator CynR</fullName>
    </submittedName>
</protein>
<dbReference type="Pfam" id="PF03466">
    <property type="entry name" value="LysR_substrate"/>
    <property type="match status" value="1"/>
</dbReference>
<organism evidence="6 7">
    <name type="scientific">Pseudogemmobacter humi</name>
    <dbReference type="NCBI Taxonomy" id="2483812"/>
    <lineage>
        <taxon>Bacteria</taxon>
        <taxon>Pseudomonadati</taxon>
        <taxon>Pseudomonadota</taxon>
        <taxon>Alphaproteobacteria</taxon>
        <taxon>Rhodobacterales</taxon>
        <taxon>Paracoccaceae</taxon>
        <taxon>Pseudogemmobacter</taxon>
    </lineage>
</organism>
<dbReference type="InterPro" id="IPR036390">
    <property type="entry name" value="WH_DNA-bd_sf"/>
</dbReference>
<dbReference type="PANTHER" id="PTHR30126:SF40">
    <property type="entry name" value="HTH-TYPE TRANSCRIPTIONAL REGULATOR GLTR"/>
    <property type="match status" value="1"/>
</dbReference>
<evidence type="ECO:0000313" key="7">
    <source>
        <dbReference type="Proteomes" id="UP000277498"/>
    </source>
</evidence>
<feature type="domain" description="HTH lysR-type" evidence="5">
    <location>
        <begin position="91"/>
        <end position="148"/>
    </location>
</feature>
<dbReference type="PANTHER" id="PTHR30126">
    <property type="entry name" value="HTH-TYPE TRANSCRIPTIONAL REGULATOR"/>
    <property type="match status" value="1"/>
</dbReference>
<dbReference type="SUPFAM" id="SSF53850">
    <property type="entry name" value="Periplasmic binding protein-like II"/>
    <property type="match status" value="1"/>
</dbReference>
<dbReference type="Proteomes" id="UP000277498">
    <property type="component" value="Unassembled WGS sequence"/>
</dbReference>
<keyword evidence="2" id="KW-0805">Transcription regulation</keyword>
<dbReference type="OrthoDB" id="7781876at2"/>
<dbReference type="SUPFAM" id="SSF46785">
    <property type="entry name" value="Winged helix' DNA-binding domain"/>
    <property type="match status" value="2"/>
</dbReference>
<gene>
    <name evidence="6" type="ORF">XINFAN_01736</name>
</gene>
<dbReference type="Gene3D" id="1.10.10.10">
    <property type="entry name" value="Winged helix-like DNA-binding domain superfamily/Winged helix DNA-binding domain"/>
    <property type="match status" value="2"/>
</dbReference>
<dbReference type="Pfam" id="PF00126">
    <property type="entry name" value="HTH_1"/>
    <property type="match status" value="2"/>
</dbReference>